<sequence length="292" mass="33028">MSGHLRAIPPFCLAFYSSFDFQLAKADGSTVVYIAMSVLVIGRILLQNFYADDDNMALAVIVFSLLVLGHVAAQDFPQKTDAEVFGDPDQLIEERQGRSSNASIVEGIPGDAILSLSNYYCPQRACNWQRTFLNSKVMFLHGYWAPPTGHRSQLDSPDRATVKWRKANWQALNMTDRALWTHEYSTHSNGLSEKEYFKYAKDAYVDATRIIKIFERLPRTGAINLQPLVTSINLNIKWLCMVVNGQHYLQEIQIDVDPTTRKIRNRRTADFGHCYAGGIFNSAYIFLGDGSR</sequence>
<keyword evidence="1" id="KW-1133">Transmembrane helix</keyword>
<gene>
    <name evidence="2" type="ORF">QR680_004233</name>
</gene>
<comment type="caution">
    <text evidence="2">The sequence shown here is derived from an EMBL/GenBank/DDBJ whole genome shotgun (WGS) entry which is preliminary data.</text>
</comment>
<dbReference type="AlphaFoldDB" id="A0AA39HQB9"/>
<dbReference type="Proteomes" id="UP001175271">
    <property type="component" value="Unassembled WGS sequence"/>
</dbReference>
<dbReference type="EMBL" id="JAUCMV010000003">
    <property type="protein sequence ID" value="KAK0408909.1"/>
    <property type="molecule type" value="Genomic_DNA"/>
</dbReference>
<evidence type="ECO:0000313" key="3">
    <source>
        <dbReference type="Proteomes" id="UP001175271"/>
    </source>
</evidence>
<evidence type="ECO:0000256" key="1">
    <source>
        <dbReference type="SAM" id="Phobius"/>
    </source>
</evidence>
<proteinExistence type="predicted"/>
<feature type="transmembrane region" description="Helical" evidence="1">
    <location>
        <begin position="56"/>
        <end position="73"/>
    </location>
</feature>
<dbReference type="GO" id="GO:0033897">
    <property type="term" value="F:ribonuclease T2 activity"/>
    <property type="evidence" value="ECO:0007669"/>
    <property type="project" value="InterPro"/>
</dbReference>
<dbReference type="GO" id="GO:0003723">
    <property type="term" value="F:RNA binding"/>
    <property type="evidence" value="ECO:0007669"/>
    <property type="project" value="InterPro"/>
</dbReference>
<feature type="transmembrane region" description="Helical" evidence="1">
    <location>
        <begin position="31"/>
        <end position="50"/>
    </location>
</feature>
<keyword evidence="1" id="KW-0812">Transmembrane</keyword>
<keyword evidence="3" id="KW-1185">Reference proteome</keyword>
<dbReference type="Gene3D" id="3.90.730.10">
    <property type="entry name" value="Ribonuclease T2-like"/>
    <property type="match status" value="1"/>
</dbReference>
<keyword evidence="1" id="KW-0472">Membrane</keyword>
<organism evidence="2 3">
    <name type="scientific">Steinernema hermaphroditum</name>
    <dbReference type="NCBI Taxonomy" id="289476"/>
    <lineage>
        <taxon>Eukaryota</taxon>
        <taxon>Metazoa</taxon>
        <taxon>Ecdysozoa</taxon>
        <taxon>Nematoda</taxon>
        <taxon>Chromadorea</taxon>
        <taxon>Rhabditida</taxon>
        <taxon>Tylenchina</taxon>
        <taxon>Panagrolaimomorpha</taxon>
        <taxon>Strongyloidoidea</taxon>
        <taxon>Steinernematidae</taxon>
        <taxon>Steinernema</taxon>
    </lineage>
</organism>
<reference evidence="2" key="1">
    <citation type="submission" date="2023-06" db="EMBL/GenBank/DDBJ databases">
        <title>Genomic analysis of the entomopathogenic nematode Steinernema hermaphroditum.</title>
        <authorList>
            <person name="Schwarz E.M."/>
            <person name="Heppert J.K."/>
            <person name="Baniya A."/>
            <person name="Schwartz H.T."/>
            <person name="Tan C.-H."/>
            <person name="Antoshechkin I."/>
            <person name="Sternberg P.W."/>
            <person name="Goodrich-Blair H."/>
            <person name="Dillman A.R."/>
        </authorList>
    </citation>
    <scope>NUCLEOTIDE SEQUENCE</scope>
    <source>
        <strain evidence="2">PS9179</strain>
        <tissue evidence="2">Whole animal</tissue>
    </source>
</reference>
<dbReference type="SUPFAM" id="SSF55895">
    <property type="entry name" value="Ribonuclease Rh-like"/>
    <property type="match status" value="1"/>
</dbReference>
<accession>A0AA39HQB9</accession>
<evidence type="ECO:0000313" key="2">
    <source>
        <dbReference type="EMBL" id="KAK0408909.1"/>
    </source>
</evidence>
<protein>
    <submittedName>
        <fullName evidence="2">Uncharacterized protein</fullName>
    </submittedName>
</protein>
<name>A0AA39HQB9_9BILA</name>
<dbReference type="InterPro" id="IPR036430">
    <property type="entry name" value="RNase_T2-like_sf"/>
</dbReference>